<organism evidence="10 11">
    <name type="scientific">Salinibacillus aidingensis</name>
    <dbReference type="NCBI Taxonomy" id="237684"/>
    <lineage>
        <taxon>Bacteria</taxon>
        <taxon>Bacillati</taxon>
        <taxon>Bacillota</taxon>
        <taxon>Bacilli</taxon>
        <taxon>Bacillales</taxon>
        <taxon>Bacillaceae</taxon>
        <taxon>Salinibacillus</taxon>
    </lineage>
</organism>
<feature type="transmembrane region" description="Helical" evidence="8">
    <location>
        <begin position="190"/>
        <end position="211"/>
    </location>
</feature>
<protein>
    <recommendedName>
        <fullName evidence="8">Phosphate transport system permease protein PstA</fullName>
    </recommendedName>
</protein>
<dbReference type="PROSITE" id="PS50928">
    <property type="entry name" value="ABC_TM1"/>
    <property type="match status" value="1"/>
</dbReference>
<dbReference type="Pfam" id="PF00528">
    <property type="entry name" value="BPD_transp_1"/>
    <property type="match status" value="1"/>
</dbReference>
<comment type="subcellular location">
    <subcellularLocation>
        <location evidence="1 8">Cell membrane</location>
        <topology evidence="1 8">Multi-pass membrane protein</topology>
    </subcellularLocation>
</comment>
<comment type="caution">
    <text evidence="10">The sequence shown here is derived from an EMBL/GenBank/DDBJ whole genome shotgun (WGS) entry which is preliminary data.</text>
</comment>
<evidence type="ECO:0000256" key="8">
    <source>
        <dbReference type="RuleBase" id="RU363043"/>
    </source>
</evidence>
<name>A0ABN1ARQ7_9BACI</name>
<keyword evidence="6 8" id="KW-1133">Transmembrane helix</keyword>
<evidence type="ECO:0000256" key="4">
    <source>
        <dbReference type="ARBA" id="ARBA00022475"/>
    </source>
</evidence>
<evidence type="ECO:0000313" key="10">
    <source>
        <dbReference type="EMBL" id="GAA0482464.1"/>
    </source>
</evidence>
<dbReference type="Gene3D" id="1.10.3720.10">
    <property type="entry name" value="MetI-like"/>
    <property type="match status" value="1"/>
</dbReference>
<evidence type="ECO:0000256" key="1">
    <source>
        <dbReference type="ARBA" id="ARBA00004651"/>
    </source>
</evidence>
<feature type="transmembrane region" description="Helical" evidence="8">
    <location>
        <begin position="259"/>
        <end position="284"/>
    </location>
</feature>
<evidence type="ECO:0000256" key="2">
    <source>
        <dbReference type="ARBA" id="ARBA00007069"/>
    </source>
</evidence>
<evidence type="ECO:0000256" key="5">
    <source>
        <dbReference type="ARBA" id="ARBA00022692"/>
    </source>
</evidence>
<dbReference type="SUPFAM" id="SSF161098">
    <property type="entry name" value="MetI-like"/>
    <property type="match status" value="1"/>
</dbReference>
<dbReference type="InterPro" id="IPR005672">
    <property type="entry name" value="Phosphate_PstA"/>
</dbReference>
<dbReference type="NCBIfam" id="TIGR00974">
    <property type="entry name" value="3a0107s02c"/>
    <property type="match status" value="1"/>
</dbReference>
<feature type="domain" description="ABC transmembrane type-1" evidence="9">
    <location>
        <begin position="75"/>
        <end position="280"/>
    </location>
</feature>
<dbReference type="InterPro" id="IPR000515">
    <property type="entry name" value="MetI-like"/>
</dbReference>
<keyword evidence="4 8" id="KW-1003">Cell membrane</keyword>
<dbReference type="RefSeq" id="WP_425542170.1">
    <property type="nucleotide sequence ID" value="NZ_BAAADO010000001.1"/>
</dbReference>
<dbReference type="CDD" id="cd06261">
    <property type="entry name" value="TM_PBP2"/>
    <property type="match status" value="1"/>
</dbReference>
<feature type="transmembrane region" description="Helical" evidence="8">
    <location>
        <begin position="21"/>
        <end position="46"/>
    </location>
</feature>
<evidence type="ECO:0000256" key="6">
    <source>
        <dbReference type="ARBA" id="ARBA00022989"/>
    </source>
</evidence>
<accession>A0ABN1ARQ7</accession>
<keyword evidence="3" id="KW-0813">Transport</keyword>
<feature type="transmembrane region" description="Helical" evidence="8">
    <location>
        <begin position="71"/>
        <end position="100"/>
    </location>
</feature>
<gene>
    <name evidence="10" type="primary">pstA</name>
    <name evidence="10" type="ORF">GCM10008986_04180</name>
</gene>
<sequence length="292" mass="31798">MSIPNQVDMYKRRKRRTAKNKLFHALFFAATTIGLIVLVMLIYRVLSQGMGSLSWDFIRNFAAPYPEEAGLLAGIIGSLYLMVIVALCSIIIGIATAIYLEEYAKKGRLTSFIQMNIQNLAGVPSVVFGLLGLTFFVYVLDFGYSLLTGGLTMSLLVLPIIVVASQEALRSVPGELKEASAAMGASKWQTIFRVILPAALPGMVTGSILALSRAIGETAPLLIVGAATAIYSLPDSALDSYTVMPIQIYSWISKPGDEWPLLAAAGIIILLIILLIMNAIAVYIRNKFQRRY</sequence>
<reference evidence="10 11" key="1">
    <citation type="journal article" date="2019" name="Int. J. Syst. Evol. Microbiol.">
        <title>The Global Catalogue of Microorganisms (GCM) 10K type strain sequencing project: providing services to taxonomists for standard genome sequencing and annotation.</title>
        <authorList>
            <consortium name="The Broad Institute Genomics Platform"/>
            <consortium name="The Broad Institute Genome Sequencing Center for Infectious Disease"/>
            <person name="Wu L."/>
            <person name="Ma J."/>
        </authorList>
    </citation>
    <scope>NUCLEOTIDE SEQUENCE [LARGE SCALE GENOMIC DNA]</scope>
    <source>
        <strain evidence="10 11">JCM 12389</strain>
    </source>
</reference>
<keyword evidence="5 8" id="KW-0812">Transmembrane</keyword>
<evidence type="ECO:0000313" key="11">
    <source>
        <dbReference type="Proteomes" id="UP001500880"/>
    </source>
</evidence>
<dbReference type="PANTHER" id="PTHR43470">
    <property type="entry name" value="PHOSPHATE TRANSPORT SYSTEM PERMEASE PROTEIN PSTA-RELATED"/>
    <property type="match status" value="1"/>
</dbReference>
<evidence type="ECO:0000259" key="9">
    <source>
        <dbReference type="PROSITE" id="PS50928"/>
    </source>
</evidence>
<proteinExistence type="inferred from homology"/>
<dbReference type="Proteomes" id="UP001500880">
    <property type="component" value="Unassembled WGS sequence"/>
</dbReference>
<feature type="transmembrane region" description="Helical" evidence="8">
    <location>
        <begin position="120"/>
        <end position="140"/>
    </location>
</feature>
<dbReference type="EMBL" id="BAAADO010000001">
    <property type="protein sequence ID" value="GAA0482464.1"/>
    <property type="molecule type" value="Genomic_DNA"/>
</dbReference>
<dbReference type="InterPro" id="IPR035906">
    <property type="entry name" value="MetI-like_sf"/>
</dbReference>
<evidence type="ECO:0000256" key="3">
    <source>
        <dbReference type="ARBA" id="ARBA00022448"/>
    </source>
</evidence>
<comment type="similarity">
    <text evidence="2 8">Belongs to the binding-protein-dependent transport system permease family. CysTW subfamily.</text>
</comment>
<keyword evidence="7 8" id="KW-0472">Membrane</keyword>
<feature type="transmembrane region" description="Helical" evidence="8">
    <location>
        <begin position="146"/>
        <end position="169"/>
    </location>
</feature>
<dbReference type="PANTHER" id="PTHR43470:SF5">
    <property type="entry name" value="PHOSPHATE TRANSPORT SYSTEM PERMEASE PROTEIN PSTA"/>
    <property type="match status" value="1"/>
</dbReference>
<evidence type="ECO:0000256" key="7">
    <source>
        <dbReference type="ARBA" id="ARBA00023136"/>
    </source>
</evidence>
<keyword evidence="11" id="KW-1185">Reference proteome</keyword>